<dbReference type="InterPro" id="IPR010730">
    <property type="entry name" value="HET"/>
</dbReference>
<dbReference type="Pfam" id="PF06985">
    <property type="entry name" value="HET"/>
    <property type="match status" value="1"/>
</dbReference>
<evidence type="ECO:0000259" key="1">
    <source>
        <dbReference type="Pfam" id="PF06985"/>
    </source>
</evidence>
<dbReference type="Proteomes" id="UP000800092">
    <property type="component" value="Unassembled WGS sequence"/>
</dbReference>
<dbReference type="InterPro" id="IPR052895">
    <property type="entry name" value="HetReg/Transcr_Mod"/>
</dbReference>
<evidence type="ECO:0000313" key="3">
    <source>
        <dbReference type="Proteomes" id="UP000800092"/>
    </source>
</evidence>
<reference evidence="2" key="1">
    <citation type="journal article" date="2020" name="Stud. Mycol.">
        <title>101 Dothideomycetes genomes: a test case for predicting lifestyles and emergence of pathogens.</title>
        <authorList>
            <person name="Haridas S."/>
            <person name="Albert R."/>
            <person name="Binder M."/>
            <person name="Bloem J."/>
            <person name="Labutti K."/>
            <person name="Salamov A."/>
            <person name="Andreopoulos B."/>
            <person name="Baker S."/>
            <person name="Barry K."/>
            <person name="Bills G."/>
            <person name="Bluhm B."/>
            <person name="Cannon C."/>
            <person name="Castanera R."/>
            <person name="Culley D."/>
            <person name="Daum C."/>
            <person name="Ezra D."/>
            <person name="Gonzalez J."/>
            <person name="Henrissat B."/>
            <person name="Kuo A."/>
            <person name="Liang C."/>
            <person name="Lipzen A."/>
            <person name="Lutzoni F."/>
            <person name="Magnuson J."/>
            <person name="Mondo S."/>
            <person name="Nolan M."/>
            <person name="Ohm R."/>
            <person name="Pangilinan J."/>
            <person name="Park H.-J."/>
            <person name="Ramirez L."/>
            <person name="Alfaro M."/>
            <person name="Sun H."/>
            <person name="Tritt A."/>
            <person name="Yoshinaga Y."/>
            <person name="Zwiers L.-H."/>
            <person name="Turgeon B."/>
            <person name="Goodwin S."/>
            <person name="Spatafora J."/>
            <person name="Crous P."/>
            <person name="Grigoriev I."/>
        </authorList>
    </citation>
    <scope>NUCLEOTIDE SEQUENCE</scope>
    <source>
        <strain evidence="2">Tuck. ex Michener</strain>
    </source>
</reference>
<dbReference type="EMBL" id="ML991782">
    <property type="protein sequence ID" value="KAF2236898.1"/>
    <property type="molecule type" value="Genomic_DNA"/>
</dbReference>
<feature type="domain" description="Heterokaryon incompatibility" evidence="1">
    <location>
        <begin position="14"/>
        <end position="152"/>
    </location>
</feature>
<organism evidence="2 3">
    <name type="scientific">Viridothelium virens</name>
    <name type="common">Speckled blister lichen</name>
    <name type="synonym">Trypethelium virens</name>
    <dbReference type="NCBI Taxonomy" id="1048519"/>
    <lineage>
        <taxon>Eukaryota</taxon>
        <taxon>Fungi</taxon>
        <taxon>Dikarya</taxon>
        <taxon>Ascomycota</taxon>
        <taxon>Pezizomycotina</taxon>
        <taxon>Dothideomycetes</taxon>
        <taxon>Dothideomycetes incertae sedis</taxon>
        <taxon>Trypetheliales</taxon>
        <taxon>Trypetheliaceae</taxon>
        <taxon>Viridothelium</taxon>
    </lineage>
</organism>
<gene>
    <name evidence="2" type="ORF">EV356DRAFT_512187</name>
</gene>
<name>A0A6A6HGE0_VIRVR</name>
<protein>
    <submittedName>
        <fullName evidence="2">HET-domain-containing protein</fullName>
    </submittedName>
</protein>
<dbReference type="AlphaFoldDB" id="A0A6A6HGE0"/>
<sequence length="637" mass="72383">MRLADLSDPDMCRYNALSYVWGPPDMSETITINQQLFRVSVTLSQALHQIRHSENARVVWIDALCINQDDFNERSSQVLLMQHIYSRATSVIVWLGEKAPWGLSRALRDTKQDGDAKKDTVFSKGAVRCGVSGVISKLLQRPWWKRVWIVQELVLAQKVKFYCGTHRIEWDHFCFLVGQSASRPYFQRENTFIEEFYAMKADREERLRCVTNPIHNTDRSWAVARDRCARSYESLALIYNFRNRKASEPRDRVFAFQGLAAGQNATSINGISPQHSNFLVFPNYSRHEAFLSIDFARAHICEWKTLSIVALAECARKRDPQQPDTNNDHRKQYIPSWCLAFMNEQAIQEGMHWRPYWTGLPLSRGLHFAAANKLPVQTSLLGLENIHPSPEHDEEVAATCGYPSKLPAHTLPNFQARIIAVGHAAGVSTRGLAEVTGKVLTGRESTISPSFQSRLSWDAVLPSWQKPAAKYPRCQVVSKPNTQICKETSPDNVSTDELFQLTLTAGRFKTLPHPVWRPARASVLSRPNDEMKAYLKSREDACAGRRFFVTSDGHFGLGPADLQVNDEIHIMLGLQVPAVLRKASEVSEKNSWGVQNIDDDHFLYVGQAYVHQLSIYRWNLGDDIQSGMVELKKIFLV</sequence>
<dbReference type="PANTHER" id="PTHR24148:SF73">
    <property type="entry name" value="HET DOMAIN PROTEIN (AFU_ORTHOLOGUE AFUA_8G01020)"/>
    <property type="match status" value="1"/>
</dbReference>
<dbReference type="OrthoDB" id="2157530at2759"/>
<dbReference type="PANTHER" id="PTHR24148">
    <property type="entry name" value="ANKYRIN REPEAT DOMAIN-CONTAINING PROTEIN 39 HOMOLOG-RELATED"/>
    <property type="match status" value="1"/>
</dbReference>
<evidence type="ECO:0000313" key="2">
    <source>
        <dbReference type="EMBL" id="KAF2236898.1"/>
    </source>
</evidence>
<keyword evidence="3" id="KW-1185">Reference proteome</keyword>
<proteinExistence type="predicted"/>
<accession>A0A6A6HGE0</accession>